<dbReference type="Pfam" id="PF00515">
    <property type="entry name" value="TPR_1"/>
    <property type="match status" value="1"/>
</dbReference>
<proteinExistence type="predicted"/>
<keyword evidence="2 3" id="KW-0802">TPR repeat</keyword>
<dbReference type="PANTHER" id="PTHR44943:SF8">
    <property type="entry name" value="TPR REPEAT-CONTAINING PROTEIN MJ0263"/>
    <property type="match status" value="1"/>
</dbReference>
<dbReference type="PROSITE" id="PS50293">
    <property type="entry name" value="TPR_REGION"/>
    <property type="match status" value="1"/>
</dbReference>
<dbReference type="Pfam" id="PF13181">
    <property type="entry name" value="TPR_8"/>
    <property type="match status" value="1"/>
</dbReference>
<reference evidence="4 5" key="1">
    <citation type="submission" date="2023-03" db="EMBL/GenBank/DDBJ databases">
        <title>Host association and intracellularity evolved multiple times independently in the Rickettsiales.</title>
        <authorList>
            <person name="Castelli M."/>
            <person name="Nardi T."/>
            <person name="Gammuto L."/>
            <person name="Bellinzona G."/>
            <person name="Sabaneyeva E."/>
            <person name="Potekhin A."/>
            <person name="Serra V."/>
            <person name="Petroni G."/>
            <person name="Sassera D."/>
        </authorList>
    </citation>
    <scope>NUCLEOTIDE SEQUENCE [LARGE SCALE GENOMIC DNA]</scope>
    <source>
        <strain evidence="4 5">Sr 2-6</strain>
    </source>
</reference>
<evidence type="ECO:0000256" key="1">
    <source>
        <dbReference type="ARBA" id="ARBA00022737"/>
    </source>
</evidence>
<dbReference type="InterPro" id="IPR011990">
    <property type="entry name" value="TPR-like_helical_dom_sf"/>
</dbReference>
<comment type="caution">
    <text evidence="4">The sequence shown here is derived from an EMBL/GenBank/DDBJ whole genome shotgun (WGS) entry which is preliminary data.</text>
</comment>
<sequence>MALKYKPDFAIAYYNKGITLDELKQYGKAIAEYDKALKYQPDFKEAIYNKAVTLMHMGKHKEAGELYMGLWDEETVAEYKKALERGEHLDFNGQHVVIIPKREP</sequence>
<protein>
    <submittedName>
        <fullName evidence="4">Tetratricopeptide domain-contaning protein</fullName>
    </submittedName>
</protein>
<dbReference type="PANTHER" id="PTHR44943">
    <property type="entry name" value="CELLULOSE SYNTHASE OPERON PROTEIN C"/>
    <property type="match status" value="1"/>
</dbReference>
<accession>A0ABU5NF16</accession>
<dbReference type="Gene3D" id="1.25.40.10">
    <property type="entry name" value="Tetratricopeptide repeat domain"/>
    <property type="match status" value="1"/>
</dbReference>
<keyword evidence="1" id="KW-0677">Repeat</keyword>
<organism evidence="4 5">
    <name type="scientific">Candidatus Megaera venefica</name>
    <dbReference type="NCBI Taxonomy" id="2055910"/>
    <lineage>
        <taxon>Bacteria</taxon>
        <taxon>Pseudomonadati</taxon>
        <taxon>Pseudomonadota</taxon>
        <taxon>Alphaproteobacteria</taxon>
        <taxon>Rickettsiales</taxon>
        <taxon>Rickettsiaceae</taxon>
        <taxon>Candidatus Megaera</taxon>
    </lineage>
</organism>
<evidence type="ECO:0000256" key="2">
    <source>
        <dbReference type="ARBA" id="ARBA00022803"/>
    </source>
</evidence>
<evidence type="ECO:0000256" key="3">
    <source>
        <dbReference type="PROSITE-ProRule" id="PRU00339"/>
    </source>
</evidence>
<dbReference type="InterPro" id="IPR019734">
    <property type="entry name" value="TPR_rpt"/>
</dbReference>
<dbReference type="SMART" id="SM00028">
    <property type="entry name" value="TPR"/>
    <property type="match status" value="1"/>
</dbReference>
<dbReference type="SUPFAM" id="SSF48452">
    <property type="entry name" value="TPR-like"/>
    <property type="match status" value="1"/>
</dbReference>
<keyword evidence="5" id="KW-1185">Reference proteome</keyword>
<dbReference type="InterPro" id="IPR051685">
    <property type="entry name" value="Ycf3/AcsC/BcsC/TPR_MFPF"/>
</dbReference>
<dbReference type="EMBL" id="JARJFB010000234">
    <property type="protein sequence ID" value="MEA0971723.1"/>
    <property type="molecule type" value="Genomic_DNA"/>
</dbReference>
<dbReference type="PROSITE" id="PS50005">
    <property type="entry name" value="TPR"/>
    <property type="match status" value="1"/>
</dbReference>
<gene>
    <name evidence="4" type="ORF">Megvenef_01710</name>
</gene>
<dbReference type="Proteomes" id="UP001291687">
    <property type="component" value="Unassembled WGS sequence"/>
</dbReference>
<name>A0ABU5NF16_9RICK</name>
<feature type="repeat" description="TPR" evidence="3">
    <location>
        <begin position="10"/>
        <end position="43"/>
    </location>
</feature>
<evidence type="ECO:0000313" key="5">
    <source>
        <dbReference type="Proteomes" id="UP001291687"/>
    </source>
</evidence>
<evidence type="ECO:0000313" key="4">
    <source>
        <dbReference type="EMBL" id="MEA0971723.1"/>
    </source>
</evidence>